<feature type="region of interest" description="Disordered" evidence="5">
    <location>
        <begin position="509"/>
        <end position="530"/>
    </location>
</feature>
<feature type="transmembrane region" description="Helical" evidence="6">
    <location>
        <begin position="208"/>
        <end position="229"/>
    </location>
</feature>
<feature type="transmembrane region" description="Helical" evidence="6">
    <location>
        <begin position="114"/>
        <end position="139"/>
    </location>
</feature>
<reference evidence="8 9" key="1">
    <citation type="submission" date="2015-07" db="EMBL/GenBank/DDBJ databases">
        <title>The genome of Pseudoloma neurophilia, a relevant intracellular parasite of the zebrafish.</title>
        <authorList>
            <person name="Ndikumana S."/>
            <person name="Pelin A."/>
            <person name="Sanders J."/>
            <person name="Corradi N."/>
        </authorList>
    </citation>
    <scope>NUCLEOTIDE SEQUENCE [LARGE SCALE GENOMIC DNA]</scope>
    <source>
        <strain evidence="8 9">MK1</strain>
    </source>
</reference>
<feature type="transmembrane region" description="Helical" evidence="6">
    <location>
        <begin position="76"/>
        <end position="93"/>
    </location>
</feature>
<evidence type="ECO:0000256" key="5">
    <source>
        <dbReference type="SAM" id="MobiDB-lite"/>
    </source>
</evidence>
<feature type="transmembrane region" description="Helical" evidence="6">
    <location>
        <begin position="369"/>
        <end position="388"/>
    </location>
</feature>
<evidence type="ECO:0000259" key="7">
    <source>
        <dbReference type="Pfam" id="PF00916"/>
    </source>
</evidence>
<evidence type="ECO:0000256" key="6">
    <source>
        <dbReference type="SAM" id="Phobius"/>
    </source>
</evidence>
<dbReference type="GO" id="GO:0016020">
    <property type="term" value="C:membrane"/>
    <property type="evidence" value="ECO:0007669"/>
    <property type="project" value="UniProtKB-SubCell"/>
</dbReference>
<feature type="transmembrane region" description="Helical" evidence="6">
    <location>
        <begin position="181"/>
        <end position="202"/>
    </location>
</feature>
<dbReference type="OrthoDB" id="2190497at2759"/>
<accession>A0A0R0LTA0</accession>
<keyword evidence="3 6" id="KW-1133">Transmembrane helix</keyword>
<evidence type="ECO:0000313" key="8">
    <source>
        <dbReference type="EMBL" id="KRH92678.1"/>
    </source>
</evidence>
<evidence type="ECO:0000256" key="2">
    <source>
        <dbReference type="ARBA" id="ARBA00022692"/>
    </source>
</evidence>
<protein>
    <submittedName>
        <fullName evidence="8">Sulfate Permease (SulP) Family</fullName>
    </submittedName>
</protein>
<sequence length="530" mass="61395">MYEKKKLKFSTLISTTFVCLIIQLIDMLSYGNALFFTNSNQQLSKILKPDDIAYLKNCGSLCYIYSTIISQLGFNLFSRIPAAILSGVIVESLRSMSNNYGKVILQYTNDLDGYMSNFLILLLVTTLTFSFVSLLLAVFDLGQFITFIPKSVINGCFGTIGLIQFPVGWECLVPDKFTKNSIFLVIVGLTIALILFGLEYRWPTVDFIIPLYSIIIIILSYIIFFSNFFKHPSKNRFDLIRELNILPQKENILHFTYIFKHFYIQKVEWKIILYCMPRIFSIVFFNIIYSAVNLPGYQYSTNIKLNFSKELAAQGYTNLFTCIPSYFVASYSITFYRIGGNRKLYGFVSAISLLTTAIFGLFLKGYIPTFLLSLVPFLLCLTFLHMAFFKCLKDVSYIEYFISVVICVCTYFTKEFALGLILGISLYLIIFFFEYCFIDKRSLRELNGYLKRTPMYHIRVSGNREFQSILDRSEIFEKVQVLKQENIKEQTSGMLRHGIIKDKKIMKDEKSRNDTLKKDEELNDDTMKND</sequence>
<evidence type="ECO:0000256" key="3">
    <source>
        <dbReference type="ARBA" id="ARBA00022989"/>
    </source>
</evidence>
<comment type="caution">
    <text evidence="8">The sequence shown here is derived from an EMBL/GenBank/DDBJ whole genome shotgun (WGS) entry which is preliminary data.</text>
</comment>
<keyword evidence="9" id="KW-1185">Reference proteome</keyword>
<dbReference type="PANTHER" id="PTHR43310:SF4">
    <property type="entry name" value="AFR304WP"/>
    <property type="match status" value="1"/>
</dbReference>
<dbReference type="AlphaFoldDB" id="A0A0R0LTA0"/>
<dbReference type="PANTHER" id="PTHR43310">
    <property type="entry name" value="SULFATE TRANSPORTER YBAR-RELATED"/>
    <property type="match status" value="1"/>
</dbReference>
<feature type="transmembrane region" description="Helical" evidence="6">
    <location>
        <begin position="151"/>
        <end position="169"/>
    </location>
</feature>
<evidence type="ECO:0000256" key="1">
    <source>
        <dbReference type="ARBA" id="ARBA00004141"/>
    </source>
</evidence>
<dbReference type="Pfam" id="PF00916">
    <property type="entry name" value="Sulfate_transp"/>
    <property type="match status" value="1"/>
</dbReference>
<dbReference type="InterPro" id="IPR011547">
    <property type="entry name" value="SLC26A/SulP_dom"/>
</dbReference>
<feature type="transmembrane region" description="Helical" evidence="6">
    <location>
        <begin position="271"/>
        <end position="292"/>
    </location>
</feature>
<evidence type="ECO:0000313" key="9">
    <source>
        <dbReference type="Proteomes" id="UP000051530"/>
    </source>
</evidence>
<keyword evidence="4 6" id="KW-0472">Membrane</keyword>
<dbReference type="EMBL" id="LGUB01000757">
    <property type="protein sequence ID" value="KRH92678.1"/>
    <property type="molecule type" value="Genomic_DNA"/>
</dbReference>
<feature type="transmembrane region" description="Helical" evidence="6">
    <location>
        <begin position="395"/>
        <end position="413"/>
    </location>
</feature>
<evidence type="ECO:0000256" key="4">
    <source>
        <dbReference type="ARBA" id="ARBA00023136"/>
    </source>
</evidence>
<feature type="domain" description="SLC26A/SulP transporter" evidence="7">
    <location>
        <begin position="176"/>
        <end position="405"/>
    </location>
</feature>
<proteinExistence type="predicted"/>
<keyword evidence="2 6" id="KW-0812">Transmembrane</keyword>
<feature type="transmembrane region" description="Helical" evidence="6">
    <location>
        <begin position="344"/>
        <end position="363"/>
    </location>
</feature>
<feature type="transmembrane region" description="Helical" evidence="6">
    <location>
        <begin position="12"/>
        <end position="30"/>
    </location>
</feature>
<dbReference type="InterPro" id="IPR052706">
    <property type="entry name" value="Membrane-Transporter-like"/>
</dbReference>
<name>A0A0R0LTA0_9MICR</name>
<feature type="transmembrane region" description="Helical" evidence="6">
    <location>
        <begin position="419"/>
        <end position="438"/>
    </location>
</feature>
<dbReference type="VEuPathDB" id="MicrosporidiaDB:M153_359500078"/>
<comment type="subcellular location">
    <subcellularLocation>
        <location evidence="1">Membrane</location>
        <topology evidence="1">Multi-pass membrane protein</topology>
    </subcellularLocation>
</comment>
<feature type="transmembrane region" description="Helical" evidence="6">
    <location>
        <begin position="312"/>
        <end position="332"/>
    </location>
</feature>
<feature type="non-terminal residue" evidence="8">
    <location>
        <position position="530"/>
    </location>
</feature>
<organism evidence="8 9">
    <name type="scientific">Pseudoloma neurophilia</name>
    <dbReference type="NCBI Taxonomy" id="146866"/>
    <lineage>
        <taxon>Eukaryota</taxon>
        <taxon>Fungi</taxon>
        <taxon>Fungi incertae sedis</taxon>
        <taxon>Microsporidia</taxon>
        <taxon>Pseudoloma</taxon>
    </lineage>
</organism>
<gene>
    <name evidence="8" type="ORF">M153_359500078</name>
</gene>
<dbReference type="Proteomes" id="UP000051530">
    <property type="component" value="Unassembled WGS sequence"/>
</dbReference>